<keyword evidence="6" id="KW-0333">Golgi apparatus</keyword>
<dbReference type="CDD" id="cd09233">
    <property type="entry name" value="ACE1-Sec16-like"/>
    <property type="match status" value="1"/>
</dbReference>
<evidence type="ECO:0000313" key="10">
    <source>
        <dbReference type="Proteomes" id="UP000038040"/>
    </source>
</evidence>
<evidence type="ECO:0000256" key="1">
    <source>
        <dbReference type="ARBA" id="ARBA00004240"/>
    </source>
</evidence>
<dbReference type="GO" id="GO:0016192">
    <property type="term" value="P:vesicle-mediated transport"/>
    <property type="evidence" value="ECO:0007669"/>
    <property type="project" value="UniProtKB-KW"/>
</dbReference>
<dbReference type="Pfam" id="PF12932">
    <property type="entry name" value="Sec16"/>
    <property type="match status" value="1"/>
</dbReference>
<dbReference type="Proteomes" id="UP000038040">
    <property type="component" value="Unplaced"/>
</dbReference>
<evidence type="ECO:0000256" key="3">
    <source>
        <dbReference type="ARBA" id="ARBA00022448"/>
    </source>
</evidence>
<dbReference type="PANTHER" id="PTHR13402">
    <property type="entry name" value="RGPR-RELATED"/>
    <property type="match status" value="1"/>
</dbReference>
<accession>A0A0N4UCJ8</accession>
<keyword evidence="6" id="KW-0472">Membrane</keyword>
<keyword evidence="3 6" id="KW-0813">Transport</keyword>
<dbReference type="PANTHER" id="PTHR13402:SF6">
    <property type="entry name" value="SECRETORY 16, ISOFORM I"/>
    <property type="match status" value="1"/>
</dbReference>
<keyword evidence="4 6" id="KW-0256">Endoplasmic reticulum</keyword>
<dbReference type="GO" id="GO:0070973">
    <property type="term" value="P:protein localization to endoplasmic reticulum exit site"/>
    <property type="evidence" value="ECO:0007669"/>
    <property type="project" value="TreeGrafter"/>
</dbReference>
<evidence type="ECO:0000313" key="12">
    <source>
        <dbReference type="WBParaSite" id="DME_0000499501-mRNA-1"/>
    </source>
</evidence>
<evidence type="ECO:0000256" key="5">
    <source>
        <dbReference type="ARBA" id="ARBA00022892"/>
    </source>
</evidence>
<feature type="domain" description="Sec16 Sec23-binding" evidence="7">
    <location>
        <begin position="319"/>
        <end position="584"/>
    </location>
</feature>
<keyword evidence="6" id="KW-0653">Protein transport</keyword>
<dbReference type="GO" id="GO:0007030">
    <property type="term" value="P:Golgi organization"/>
    <property type="evidence" value="ECO:0007669"/>
    <property type="project" value="TreeGrafter"/>
</dbReference>
<evidence type="ECO:0000259" key="7">
    <source>
        <dbReference type="Pfam" id="PF12931"/>
    </source>
</evidence>
<name>A0A0N4UCJ8_DRAME</name>
<proteinExistence type="inferred from homology"/>
<dbReference type="InterPro" id="IPR024298">
    <property type="entry name" value="Sec16_Sec23-bd"/>
</dbReference>
<dbReference type="WBParaSite" id="DME_0000499501-mRNA-1">
    <property type="protein sequence ID" value="DME_0000499501-mRNA-1"/>
    <property type="gene ID" value="DME_0000499501"/>
</dbReference>
<dbReference type="InterPro" id="IPR024340">
    <property type="entry name" value="Sec16_CCD"/>
</dbReference>
<evidence type="ECO:0000256" key="2">
    <source>
        <dbReference type="ARBA" id="ARBA00005927"/>
    </source>
</evidence>
<dbReference type="GO" id="GO:0012507">
    <property type="term" value="C:ER to Golgi transport vesicle membrane"/>
    <property type="evidence" value="ECO:0007669"/>
    <property type="project" value="TreeGrafter"/>
</dbReference>
<reference evidence="9 11" key="2">
    <citation type="submission" date="2018-11" db="EMBL/GenBank/DDBJ databases">
        <authorList>
            <consortium name="Pathogen Informatics"/>
        </authorList>
    </citation>
    <scope>NUCLEOTIDE SEQUENCE [LARGE SCALE GENOMIC DNA]</scope>
</reference>
<reference evidence="12" key="1">
    <citation type="submission" date="2017-02" db="UniProtKB">
        <authorList>
            <consortium name="WormBaseParasite"/>
        </authorList>
    </citation>
    <scope>IDENTIFICATION</scope>
</reference>
<keyword evidence="5 6" id="KW-0931">ER-Golgi transport</keyword>
<dbReference type="AlphaFoldDB" id="A0A0N4UCJ8"/>
<protein>
    <recommendedName>
        <fullName evidence="6">Protein transport protein sec16</fullName>
    </recommendedName>
</protein>
<dbReference type="GO" id="GO:0000139">
    <property type="term" value="C:Golgi membrane"/>
    <property type="evidence" value="ECO:0007669"/>
    <property type="project" value="UniProtKB-SubCell"/>
</dbReference>
<evidence type="ECO:0000256" key="6">
    <source>
        <dbReference type="RuleBase" id="RU364101"/>
    </source>
</evidence>
<dbReference type="STRING" id="318479.A0A0N4UCJ8"/>
<gene>
    <name evidence="9" type="ORF">DME_LOCUS8794</name>
</gene>
<sequence length="640" mass="74173">FFRYEQSGHSGNYDAYNRFDGTDLGKNNESSKSSQNDSAGTDDEVAQLYYNQQNRVANIFHKYPPPAEYYHLSAIEKAAYIFYCALYLRHYQPVDLFHKKFNREYYKYICEGDSPEIALWKICKHTQDEFNARRSLEKLKAYEMAQKQLFSDDRETLDNDSDRLSFLILEPLKFRVPHAFLNFCVDGRVLLLDPTLSISIVEIRDVKDLVNHSHFNGPLIPGYTPAHSIRLYIQRQIEIIRQSDLFLADSNRKNVDDCLLIWQLLEMVVQQQGRITGPDLSRLLMSGHQIPQFLFENKTFDFGQSAELRDPKAYELFTQFLLGGHVDEAIDCAMKNGLYSDALILARRIYAHDIQKLQKIEATYLSLRSECNPVVTLMNVANGFPAPILINDSKGWRAHAAIVLANLCTPMAFETVYQLGQVLARHEYYYAADFCFLAVYLLANYDPFHPVQNNDGSKTKKHINLIHATLPDEILFYKKKNFRFSQLDLHATEILEYALKLANGGLPVALTRSTAYQSCRLEYAEKISEFGGFSNDAFRYCIDIARAIWDRCGEFTLGQLNRLCDLADRLHYVASATESEIAWIPPMRDFIKQCVNVCNTQHQNDNTKPDVKPHEVFFEYFHTVRYYFLILFHDLIFIRQ</sequence>
<dbReference type="OrthoDB" id="8918678at2759"/>
<evidence type="ECO:0000313" key="9">
    <source>
        <dbReference type="EMBL" id="VDN58821.1"/>
    </source>
</evidence>
<feature type="domain" description="Sec16 central conserved" evidence="8">
    <location>
        <begin position="200"/>
        <end position="273"/>
    </location>
</feature>
<evidence type="ECO:0000259" key="8">
    <source>
        <dbReference type="Pfam" id="PF12932"/>
    </source>
</evidence>
<organism evidence="10 12">
    <name type="scientific">Dracunculus medinensis</name>
    <name type="common">Guinea worm</name>
    <dbReference type="NCBI Taxonomy" id="318479"/>
    <lineage>
        <taxon>Eukaryota</taxon>
        <taxon>Metazoa</taxon>
        <taxon>Ecdysozoa</taxon>
        <taxon>Nematoda</taxon>
        <taxon>Chromadorea</taxon>
        <taxon>Rhabditida</taxon>
        <taxon>Spirurina</taxon>
        <taxon>Dracunculoidea</taxon>
        <taxon>Dracunculidae</taxon>
        <taxon>Dracunculus</taxon>
    </lineage>
</organism>
<dbReference type="GO" id="GO:0070971">
    <property type="term" value="C:endoplasmic reticulum exit site"/>
    <property type="evidence" value="ECO:0007669"/>
    <property type="project" value="TreeGrafter"/>
</dbReference>
<evidence type="ECO:0000313" key="11">
    <source>
        <dbReference type="Proteomes" id="UP000274756"/>
    </source>
</evidence>
<comment type="subcellular location">
    <subcellularLocation>
        <location evidence="1">Endoplasmic reticulum</location>
    </subcellularLocation>
    <subcellularLocation>
        <location evidence="6">Golgi apparatus membrane</location>
    </subcellularLocation>
</comment>
<dbReference type="Proteomes" id="UP000274756">
    <property type="component" value="Unassembled WGS sequence"/>
</dbReference>
<comment type="similarity">
    <text evidence="2 6">Belongs to the SEC16 family.</text>
</comment>
<keyword evidence="11" id="KW-1185">Reference proteome</keyword>
<dbReference type="EMBL" id="UYYG01001172">
    <property type="protein sequence ID" value="VDN58821.1"/>
    <property type="molecule type" value="Genomic_DNA"/>
</dbReference>
<dbReference type="GO" id="GO:0015031">
    <property type="term" value="P:protein transport"/>
    <property type="evidence" value="ECO:0007669"/>
    <property type="project" value="UniProtKB-KW"/>
</dbReference>
<evidence type="ECO:0000256" key="4">
    <source>
        <dbReference type="ARBA" id="ARBA00022824"/>
    </source>
</evidence>
<dbReference type="Gene3D" id="1.25.40.1030">
    <property type="match status" value="1"/>
</dbReference>
<dbReference type="Pfam" id="PF12931">
    <property type="entry name" value="TPR_Sec16"/>
    <property type="match status" value="1"/>
</dbReference>